<dbReference type="Proteomes" id="UP000051841">
    <property type="component" value="Unassembled WGS sequence"/>
</dbReference>
<dbReference type="Gene3D" id="3.40.50.2000">
    <property type="entry name" value="Glycogen Phosphorylase B"/>
    <property type="match status" value="2"/>
</dbReference>
<sequence>MKKTIVIFHAYYLPHLGGVEQYTKNIAQLLKKDYNVYIVASNEEGYPDYEELDGIHLIHLPIYNIFKARYPILKKNKKYKALLKKILDLDIDYVICNTRYFQTTLLGCEVAKQKNAELFLIDHSSSHIQVGNSILDFLGAKYEDHLTRKIKKYNPRFYGVAKRTNEWLKYFGINAEGVFYNAIDDGAYIEPNRDEKKIKVLFTGRIIAEKGIVNLLEAFNKVEKKYDNIELTVAGDGPILEELKSKYSSEKIHYLGKQPHDEIMKLCSESDIFVYPSMYPEGLPTSILEAGLMKCAVLATDRGGTKEVILNDDYGFIVEENAEDLADKLNLVISDKELREKMQNNIYDNVIHNFTWVHTVETIKEALKKH</sequence>
<reference evidence="3 4" key="1">
    <citation type="journal article" date="2015" name="Genome Announc.">
        <title>Expanding the biotechnology potential of lactobacilli through comparative genomics of 213 strains and associated genera.</title>
        <authorList>
            <person name="Sun Z."/>
            <person name="Harris H.M."/>
            <person name="McCann A."/>
            <person name="Guo C."/>
            <person name="Argimon S."/>
            <person name="Zhang W."/>
            <person name="Yang X."/>
            <person name="Jeffery I.B."/>
            <person name="Cooney J.C."/>
            <person name="Kagawa T.F."/>
            <person name="Liu W."/>
            <person name="Song Y."/>
            <person name="Salvetti E."/>
            <person name="Wrobel A."/>
            <person name="Rasinkangas P."/>
            <person name="Parkhill J."/>
            <person name="Rea M.C."/>
            <person name="O'Sullivan O."/>
            <person name="Ritari J."/>
            <person name="Douillard F.P."/>
            <person name="Paul Ross R."/>
            <person name="Yang R."/>
            <person name="Briner A.E."/>
            <person name="Felis G.E."/>
            <person name="de Vos W.M."/>
            <person name="Barrangou R."/>
            <person name="Klaenhammer T.R."/>
            <person name="Caufield P.W."/>
            <person name="Cui Y."/>
            <person name="Zhang H."/>
            <person name="O'Toole P.W."/>
        </authorList>
    </citation>
    <scope>NUCLEOTIDE SEQUENCE [LARGE SCALE GENOMIC DNA]</scope>
    <source>
        <strain evidence="3 4">DSM 20405</strain>
    </source>
</reference>
<protein>
    <submittedName>
        <fullName evidence="3">Glycosyltransferase</fullName>
    </submittedName>
</protein>
<feature type="domain" description="Glycosyltransferase subfamily 4-like N-terminal" evidence="2">
    <location>
        <begin position="17"/>
        <end position="184"/>
    </location>
</feature>
<dbReference type="AlphaFoldDB" id="A0A0R2HL59"/>
<keyword evidence="3" id="KW-0808">Transferase</keyword>
<evidence type="ECO:0000313" key="3">
    <source>
        <dbReference type="EMBL" id="KRN50202.1"/>
    </source>
</evidence>
<dbReference type="InterPro" id="IPR050194">
    <property type="entry name" value="Glycosyltransferase_grp1"/>
</dbReference>
<proteinExistence type="predicted"/>
<dbReference type="InterPro" id="IPR001296">
    <property type="entry name" value="Glyco_trans_1"/>
</dbReference>
<feature type="domain" description="Glycosyl transferase family 1" evidence="1">
    <location>
        <begin position="192"/>
        <end position="347"/>
    </location>
</feature>
<dbReference type="PATRIC" id="fig|1410657.5.peg.352"/>
<dbReference type="RefSeq" id="WP_031589176.1">
    <property type="nucleotide sequence ID" value="NZ_JNKN01000013.1"/>
</dbReference>
<gene>
    <name evidence="3" type="ORF">IV49_GL000331</name>
</gene>
<evidence type="ECO:0000259" key="2">
    <source>
        <dbReference type="Pfam" id="PF13439"/>
    </source>
</evidence>
<dbReference type="SUPFAM" id="SSF53756">
    <property type="entry name" value="UDP-Glycosyltransferase/glycogen phosphorylase"/>
    <property type="match status" value="1"/>
</dbReference>
<dbReference type="InterPro" id="IPR028098">
    <property type="entry name" value="Glyco_trans_4-like_N"/>
</dbReference>
<dbReference type="Pfam" id="PF13439">
    <property type="entry name" value="Glyco_transf_4"/>
    <property type="match status" value="1"/>
</dbReference>
<comment type="caution">
    <text evidence="3">The sequence shown here is derived from an EMBL/GenBank/DDBJ whole genome shotgun (WGS) entry which is preliminary data.</text>
</comment>
<dbReference type="PANTHER" id="PTHR45947:SF3">
    <property type="entry name" value="SULFOQUINOVOSYL TRANSFERASE SQD2"/>
    <property type="match status" value="1"/>
</dbReference>
<accession>A0A0R2HL59</accession>
<dbReference type="EMBL" id="JQBL01000012">
    <property type="protein sequence ID" value="KRN50202.1"/>
    <property type="molecule type" value="Genomic_DNA"/>
</dbReference>
<dbReference type="Pfam" id="PF00534">
    <property type="entry name" value="Glycos_transf_1"/>
    <property type="match status" value="1"/>
</dbReference>
<keyword evidence="4" id="KW-1185">Reference proteome</keyword>
<dbReference type="PANTHER" id="PTHR45947">
    <property type="entry name" value="SULFOQUINOVOSYL TRANSFERASE SQD2"/>
    <property type="match status" value="1"/>
</dbReference>
<evidence type="ECO:0000259" key="1">
    <source>
        <dbReference type="Pfam" id="PF00534"/>
    </source>
</evidence>
<dbReference type="CDD" id="cd03801">
    <property type="entry name" value="GT4_PimA-like"/>
    <property type="match status" value="1"/>
</dbReference>
<dbReference type="GO" id="GO:0016757">
    <property type="term" value="F:glycosyltransferase activity"/>
    <property type="evidence" value="ECO:0007669"/>
    <property type="project" value="InterPro"/>
</dbReference>
<name>A0A0R2HL59_9FIRM</name>
<evidence type="ECO:0000313" key="4">
    <source>
        <dbReference type="Proteomes" id="UP000051841"/>
    </source>
</evidence>
<organism evidence="3 4">
    <name type="scientific">Kandleria vitulina DSM 20405</name>
    <dbReference type="NCBI Taxonomy" id="1410657"/>
    <lineage>
        <taxon>Bacteria</taxon>
        <taxon>Bacillati</taxon>
        <taxon>Bacillota</taxon>
        <taxon>Erysipelotrichia</taxon>
        <taxon>Erysipelotrichales</taxon>
        <taxon>Coprobacillaceae</taxon>
        <taxon>Kandleria</taxon>
    </lineage>
</organism>